<name>A0A1M7TBA5_9BACT</name>
<organism evidence="12 13">
    <name type="scientific">Desulfovibrio litoralis DSM 11393</name>
    <dbReference type="NCBI Taxonomy" id="1121455"/>
    <lineage>
        <taxon>Bacteria</taxon>
        <taxon>Pseudomonadati</taxon>
        <taxon>Thermodesulfobacteriota</taxon>
        <taxon>Desulfovibrionia</taxon>
        <taxon>Desulfovibrionales</taxon>
        <taxon>Desulfovibrionaceae</taxon>
        <taxon>Desulfovibrio</taxon>
    </lineage>
</organism>
<keyword evidence="13" id="KW-1185">Reference proteome</keyword>
<evidence type="ECO:0000256" key="4">
    <source>
        <dbReference type="ARBA" id="ARBA00022475"/>
    </source>
</evidence>
<protein>
    <recommendedName>
        <fullName evidence="10">Flagellar protein FliL</fullName>
    </recommendedName>
</protein>
<keyword evidence="12" id="KW-0969">Cilium</keyword>
<dbReference type="OrthoDB" id="9799777at2"/>
<evidence type="ECO:0000313" key="13">
    <source>
        <dbReference type="Proteomes" id="UP000186469"/>
    </source>
</evidence>
<keyword evidence="12" id="KW-0282">Flagellum</keyword>
<dbReference type="GO" id="GO:0009425">
    <property type="term" value="C:bacterial-type flagellum basal body"/>
    <property type="evidence" value="ECO:0007669"/>
    <property type="project" value="InterPro"/>
</dbReference>
<dbReference type="RefSeq" id="WP_072697488.1">
    <property type="nucleotide sequence ID" value="NZ_FRDI01000009.1"/>
</dbReference>
<keyword evidence="7 10" id="KW-0283">Flagellar rotation</keyword>
<dbReference type="AlphaFoldDB" id="A0A1M7TBA5"/>
<feature type="transmembrane region" description="Helical" evidence="10">
    <location>
        <begin position="15"/>
        <end position="37"/>
    </location>
</feature>
<keyword evidence="12" id="KW-0966">Cell projection</keyword>
<evidence type="ECO:0000256" key="11">
    <source>
        <dbReference type="SAM" id="MobiDB-lite"/>
    </source>
</evidence>
<dbReference type="GO" id="GO:0005886">
    <property type="term" value="C:plasma membrane"/>
    <property type="evidence" value="ECO:0007669"/>
    <property type="project" value="UniProtKB-SubCell"/>
</dbReference>
<dbReference type="GO" id="GO:0071978">
    <property type="term" value="P:bacterial-type flagellum-dependent swarming motility"/>
    <property type="evidence" value="ECO:0007669"/>
    <property type="project" value="TreeGrafter"/>
</dbReference>
<keyword evidence="5 10" id="KW-0145">Chemotaxis</keyword>
<evidence type="ECO:0000313" key="12">
    <source>
        <dbReference type="EMBL" id="SHN67957.1"/>
    </source>
</evidence>
<reference evidence="12 13" key="1">
    <citation type="submission" date="2016-12" db="EMBL/GenBank/DDBJ databases">
        <authorList>
            <person name="Song W.-J."/>
            <person name="Kurnit D.M."/>
        </authorList>
    </citation>
    <scope>NUCLEOTIDE SEQUENCE [LARGE SCALE GENOMIC DNA]</scope>
    <source>
        <strain evidence="12 13">DSM 11393</strain>
    </source>
</reference>
<keyword evidence="8 10" id="KW-1133">Transmembrane helix</keyword>
<evidence type="ECO:0000256" key="5">
    <source>
        <dbReference type="ARBA" id="ARBA00022500"/>
    </source>
</evidence>
<dbReference type="Pfam" id="PF03748">
    <property type="entry name" value="FliL"/>
    <property type="match status" value="1"/>
</dbReference>
<gene>
    <name evidence="12" type="ORF">SAMN02745728_01802</name>
</gene>
<keyword evidence="9 10" id="KW-0472">Membrane</keyword>
<feature type="region of interest" description="Disordered" evidence="11">
    <location>
        <begin position="49"/>
        <end position="68"/>
    </location>
</feature>
<keyword evidence="4 10" id="KW-1003">Cell membrane</keyword>
<keyword evidence="6 10" id="KW-0812">Transmembrane</keyword>
<dbReference type="STRING" id="1121455.SAMN02745728_01802"/>
<evidence type="ECO:0000256" key="8">
    <source>
        <dbReference type="ARBA" id="ARBA00022989"/>
    </source>
</evidence>
<evidence type="ECO:0000256" key="10">
    <source>
        <dbReference type="RuleBase" id="RU364125"/>
    </source>
</evidence>
<evidence type="ECO:0000256" key="1">
    <source>
        <dbReference type="ARBA" id="ARBA00002254"/>
    </source>
</evidence>
<dbReference type="GO" id="GO:0006935">
    <property type="term" value="P:chemotaxis"/>
    <property type="evidence" value="ECO:0007669"/>
    <property type="project" value="UniProtKB-KW"/>
</dbReference>
<comment type="subcellular location">
    <subcellularLocation>
        <location evidence="2">Cell membrane</location>
        <topology evidence="2">Single-pass membrane protein</topology>
    </subcellularLocation>
</comment>
<comment type="similarity">
    <text evidence="3 10">Belongs to the FliL family.</text>
</comment>
<sequence length="174" mass="18781">MAENEKEKKSGKGKFIIIILVILALLGGGGFAAWKFLLPIINKTESVATEGGHAPGGSTGSTGEAKDNKNANTLETSIVTLPTFVVNLQDPVGRRFIKLSMDIDVVGSGVKDDITRLMPRIKDTINMLLSSKSYADLAMPESKVLLKSEIVERVNLVLGGSKVKDVYFTEFIIQ</sequence>
<dbReference type="PANTHER" id="PTHR35091">
    <property type="entry name" value="FLAGELLAR PROTEIN FLIL"/>
    <property type="match status" value="1"/>
</dbReference>
<proteinExistence type="inferred from homology"/>
<evidence type="ECO:0000256" key="2">
    <source>
        <dbReference type="ARBA" id="ARBA00004162"/>
    </source>
</evidence>
<comment type="function">
    <text evidence="1 10">Controls the rotational direction of flagella during chemotaxis.</text>
</comment>
<dbReference type="PANTHER" id="PTHR35091:SF2">
    <property type="entry name" value="FLAGELLAR PROTEIN FLIL"/>
    <property type="match status" value="1"/>
</dbReference>
<dbReference type="Proteomes" id="UP000186469">
    <property type="component" value="Unassembled WGS sequence"/>
</dbReference>
<evidence type="ECO:0000256" key="3">
    <source>
        <dbReference type="ARBA" id="ARBA00008281"/>
    </source>
</evidence>
<evidence type="ECO:0000256" key="9">
    <source>
        <dbReference type="ARBA" id="ARBA00023136"/>
    </source>
</evidence>
<dbReference type="InterPro" id="IPR005503">
    <property type="entry name" value="FliL"/>
</dbReference>
<evidence type="ECO:0000256" key="7">
    <source>
        <dbReference type="ARBA" id="ARBA00022779"/>
    </source>
</evidence>
<accession>A0A1M7TBA5</accession>
<dbReference type="EMBL" id="FRDI01000009">
    <property type="protein sequence ID" value="SHN67957.1"/>
    <property type="molecule type" value="Genomic_DNA"/>
</dbReference>
<evidence type="ECO:0000256" key="6">
    <source>
        <dbReference type="ARBA" id="ARBA00022692"/>
    </source>
</evidence>